<protein>
    <recommendedName>
        <fullName evidence="4">Lipoprotein</fullName>
    </recommendedName>
</protein>
<feature type="signal peptide" evidence="1">
    <location>
        <begin position="1"/>
        <end position="21"/>
    </location>
</feature>
<dbReference type="OrthoDB" id="5519515at2"/>
<dbReference type="Proteomes" id="UP000011682">
    <property type="component" value="Unassembled WGS sequence"/>
</dbReference>
<dbReference type="RefSeq" id="WP_002627770.1">
    <property type="nucleotide sequence ID" value="NZ_ANAH02000074.1"/>
</dbReference>
<keyword evidence="1" id="KW-0732">Signal</keyword>
<evidence type="ECO:0000313" key="3">
    <source>
        <dbReference type="Proteomes" id="UP000011682"/>
    </source>
</evidence>
<proteinExistence type="predicted"/>
<sequence>MKIRSSPLAVLCVLGATHAAAADYKCTGNRVEKAGVTQYTVRRSGMDVAIDKGGDPRGRAVRRGNGYDIEVNGMRVATLENGVIYRGASRWASVAEAQRLSDCPDPIAVTLWVLGQTGGL</sequence>
<feature type="chain" id="PRO_5004554403" description="Lipoprotein" evidence="1">
    <location>
        <begin position="22"/>
        <end position="120"/>
    </location>
</feature>
<keyword evidence="3" id="KW-1185">Reference proteome</keyword>
<dbReference type="EMBL" id="ANAH02000074">
    <property type="protein sequence ID" value="EPX55157.1"/>
    <property type="molecule type" value="Genomic_DNA"/>
</dbReference>
<dbReference type="AlphaFoldDB" id="S9NYT2"/>
<evidence type="ECO:0000256" key="1">
    <source>
        <dbReference type="SAM" id="SignalP"/>
    </source>
</evidence>
<evidence type="ECO:0008006" key="4">
    <source>
        <dbReference type="Google" id="ProtNLM"/>
    </source>
</evidence>
<name>S9NYT2_CYSF2</name>
<accession>S9NYT2</accession>
<comment type="caution">
    <text evidence="2">The sequence shown here is derived from an EMBL/GenBank/DDBJ whole genome shotgun (WGS) entry which is preliminary data.</text>
</comment>
<gene>
    <name evidence="2" type="ORF">D187_009663</name>
</gene>
<reference evidence="2" key="1">
    <citation type="submission" date="2013-05" db="EMBL/GenBank/DDBJ databases">
        <title>Genome assembly of Cystobacter fuscus DSM 2262.</title>
        <authorList>
            <person name="Sharma G."/>
            <person name="Khatri I."/>
            <person name="Kaur C."/>
            <person name="Mayilraj S."/>
            <person name="Subramanian S."/>
        </authorList>
    </citation>
    <scope>NUCLEOTIDE SEQUENCE [LARGE SCALE GENOMIC DNA]</scope>
    <source>
        <strain evidence="2">DSM 2262</strain>
    </source>
</reference>
<evidence type="ECO:0000313" key="2">
    <source>
        <dbReference type="EMBL" id="EPX55157.1"/>
    </source>
</evidence>
<organism evidence="2 3">
    <name type="scientific">Cystobacter fuscus (strain ATCC 25194 / DSM 2262 / NBRC 100088 / M29)</name>
    <dbReference type="NCBI Taxonomy" id="1242864"/>
    <lineage>
        <taxon>Bacteria</taxon>
        <taxon>Pseudomonadati</taxon>
        <taxon>Myxococcota</taxon>
        <taxon>Myxococcia</taxon>
        <taxon>Myxococcales</taxon>
        <taxon>Cystobacterineae</taxon>
        <taxon>Archangiaceae</taxon>
        <taxon>Cystobacter</taxon>
    </lineage>
</organism>